<protein>
    <recommendedName>
        <fullName evidence="7">Flagellar protein FliT</fullName>
    </recommendedName>
</protein>
<dbReference type="InterPro" id="IPR008622">
    <property type="entry name" value="FliT"/>
</dbReference>
<keyword evidence="3" id="KW-1005">Bacterial flagellum biogenesis</keyword>
<keyword evidence="4" id="KW-0143">Chaperone</keyword>
<name>A0ABW4MPN8_9BACI</name>
<keyword evidence="9" id="KW-0966">Cell projection</keyword>
<accession>A0ABW4MPN8</accession>
<evidence type="ECO:0000256" key="6">
    <source>
        <dbReference type="ARBA" id="ARBA00093785"/>
    </source>
</evidence>
<evidence type="ECO:0000313" key="9">
    <source>
        <dbReference type="EMBL" id="MFD1779982.1"/>
    </source>
</evidence>
<keyword evidence="2" id="KW-0963">Cytoplasm</keyword>
<feature type="compositionally biased region" description="Polar residues" evidence="8">
    <location>
        <begin position="93"/>
        <end position="106"/>
    </location>
</feature>
<dbReference type="Proteomes" id="UP001597227">
    <property type="component" value="Unassembled WGS sequence"/>
</dbReference>
<proteinExistence type="inferred from homology"/>
<feature type="region of interest" description="Disordered" evidence="8">
    <location>
        <begin position="92"/>
        <end position="116"/>
    </location>
</feature>
<evidence type="ECO:0000256" key="4">
    <source>
        <dbReference type="ARBA" id="ARBA00023186"/>
    </source>
</evidence>
<comment type="function">
    <text evidence="5">May act as an export chaperone for the filament capping protein FliD.</text>
</comment>
<keyword evidence="9" id="KW-0282">Flagellum</keyword>
<dbReference type="RefSeq" id="WP_388039443.1">
    <property type="nucleotide sequence ID" value="NZ_JBHUEK010000025.1"/>
</dbReference>
<sequence>MSALDSLFKATEELLAIVSQPIQKEMREEVIERINSLLVSRDTLITEIKPPFTEDESKIGAEIVRMNKIIDAKLAELKVEIQMDLAQLKKSKTSSIKYTNPYQSGPSDGMFFDKKK</sequence>
<reference evidence="10" key="1">
    <citation type="journal article" date="2019" name="Int. J. Syst. Evol. Microbiol.">
        <title>The Global Catalogue of Microorganisms (GCM) 10K type strain sequencing project: providing services to taxonomists for standard genome sequencing and annotation.</title>
        <authorList>
            <consortium name="The Broad Institute Genomics Platform"/>
            <consortium name="The Broad Institute Genome Sequencing Center for Infectious Disease"/>
            <person name="Wu L."/>
            <person name="Ma J."/>
        </authorList>
    </citation>
    <scope>NUCLEOTIDE SEQUENCE [LARGE SCALE GENOMIC DNA]</scope>
    <source>
        <strain evidence="10">CCUG 15531</strain>
    </source>
</reference>
<keyword evidence="9" id="KW-0969">Cilium</keyword>
<evidence type="ECO:0000256" key="3">
    <source>
        <dbReference type="ARBA" id="ARBA00022795"/>
    </source>
</evidence>
<evidence type="ECO:0000313" key="10">
    <source>
        <dbReference type="Proteomes" id="UP001597227"/>
    </source>
</evidence>
<comment type="similarity">
    <text evidence="6">Belongs to the bacillales FliT family.</text>
</comment>
<evidence type="ECO:0000256" key="7">
    <source>
        <dbReference type="ARBA" id="ARBA00093797"/>
    </source>
</evidence>
<comment type="caution">
    <text evidence="9">The sequence shown here is derived from an EMBL/GenBank/DDBJ whole genome shotgun (WGS) entry which is preliminary data.</text>
</comment>
<evidence type="ECO:0000256" key="2">
    <source>
        <dbReference type="ARBA" id="ARBA00022490"/>
    </source>
</evidence>
<dbReference type="EMBL" id="JBHUEK010000025">
    <property type="protein sequence ID" value="MFD1779982.1"/>
    <property type="molecule type" value="Genomic_DNA"/>
</dbReference>
<keyword evidence="10" id="KW-1185">Reference proteome</keyword>
<comment type="subcellular location">
    <subcellularLocation>
        <location evidence="1">Cytoplasm</location>
        <location evidence="1">Cytosol</location>
    </subcellularLocation>
</comment>
<organism evidence="9 10">
    <name type="scientific">Fredinandcohnia salidurans</name>
    <dbReference type="NCBI Taxonomy" id="2595041"/>
    <lineage>
        <taxon>Bacteria</taxon>
        <taxon>Bacillati</taxon>
        <taxon>Bacillota</taxon>
        <taxon>Bacilli</taxon>
        <taxon>Bacillales</taxon>
        <taxon>Bacillaceae</taxon>
        <taxon>Fredinandcohnia</taxon>
    </lineage>
</organism>
<evidence type="ECO:0000256" key="5">
    <source>
        <dbReference type="ARBA" id="ARBA00093765"/>
    </source>
</evidence>
<gene>
    <name evidence="9" type="ORF">ACFSFW_15055</name>
</gene>
<dbReference type="Pfam" id="PF05400">
    <property type="entry name" value="FliT"/>
    <property type="match status" value="1"/>
</dbReference>
<evidence type="ECO:0000256" key="8">
    <source>
        <dbReference type="SAM" id="MobiDB-lite"/>
    </source>
</evidence>
<evidence type="ECO:0000256" key="1">
    <source>
        <dbReference type="ARBA" id="ARBA00004514"/>
    </source>
</evidence>